<dbReference type="Proteomes" id="UP000075304">
    <property type="component" value="Unassembled WGS sequence"/>
</dbReference>
<sequence>MPVPLLSRPRAAAIPAEKPVLNYYMDKLERTQLRFGPT</sequence>
<evidence type="ECO:0000313" key="2">
    <source>
        <dbReference type="Proteomes" id="UP000075304"/>
    </source>
</evidence>
<dbReference type="EMBL" id="LQYI01000076">
    <property type="protein sequence ID" value="KYC66889.1"/>
    <property type="molecule type" value="Genomic_DNA"/>
</dbReference>
<organism evidence="1 2">
    <name type="scientific">Heyndrickxia coagulans</name>
    <name type="common">Weizmannia coagulans</name>
    <dbReference type="NCBI Taxonomy" id="1398"/>
    <lineage>
        <taxon>Bacteria</taxon>
        <taxon>Bacillati</taxon>
        <taxon>Bacillota</taxon>
        <taxon>Bacilli</taxon>
        <taxon>Bacillales</taxon>
        <taxon>Bacillaceae</taxon>
        <taxon>Heyndrickxia</taxon>
    </lineage>
</organism>
<gene>
    <name evidence="1" type="ORF">B4099_3321</name>
</gene>
<accession>A0A150KB87</accession>
<name>A0A150KB87_HEYCO</name>
<evidence type="ECO:0000313" key="1">
    <source>
        <dbReference type="EMBL" id="KYC66889.1"/>
    </source>
</evidence>
<dbReference type="AlphaFoldDB" id="A0A150KB87"/>
<proteinExistence type="predicted"/>
<reference evidence="1 2" key="1">
    <citation type="submission" date="2016-01" db="EMBL/GenBank/DDBJ databases">
        <title>Genome Sequences of Twelve Sporeforming Bacillus Species Isolated from Foods.</title>
        <authorList>
            <person name="Berendsen E.M."/>
            <person name="Wells-Bennik M.H."/>
            <person name="Krawcyk A.O."/>
            <person name="De Jong A."/>
            <person name="Holsappel S."/>
            <person name="Eijlander R.T."/>
            <person name="Kuipers O.P."/>
        </authorList>
    </citation>
    <scope>NUCLEOTIDE SEQUENCE [LARGE SCALE GENOMIC DNA]</scope>
    <source>
        <strain evidence="1 2">B4099</strain>
    </source>
</reference>
<dbReference type="PATRIC" id="fig|1398.25.peg.3762"/>
<protein>
    <submittedName>
        <fullName evidence="1">Uncharacterized protein</fullName>
    </submittedName>
</protein>
<comment type="caution">
    <text evidence="1">The sequence shown here is derived from an EMBL/GenBank/DDBJ whole genome shotgun (WGS) entry which is preliminary data.</text>
</comment>